<protein>
    <recommendedName>
        <fullName evidence="6">C3H1-type domain-containing protein</fullName>
    </recommendedName>
</protein>
<feature type="zinc finger region" description="C3H1-type" evidence="4">
    <location>
        <begin position="430"/>
        <end position="456"/>
    </location>
</feature>
<feature type="region of interest" description="Disordered" evidence="5">
    <location>
        <begin position="305"/>
        <end position="350"/>
    </location>
</feature>
<dbReference type="STRING" id="1507870.A0A1V8SNJ2"/>
<dbReference type="Pfam" id="PF21762">
    <property type="entry name" value="DEDDh_C"/>
    <property type="match status" value="1"/>
</dbReference>
<evidence type="ECO:0000313" key="8">
    <source>
        <dbReference type="Proteomes" id="UP000192596"/>
    </source>
</evidence>
<dbReference type="PROSITE" id="PS50103">
    <property type="entry name" value="ZF_C3H1"/>
    <property type="match status" value="1"/>
</dbReference>
<keyword evidence="3 4" id="KW-0862">Zinc</keyword>
<evidence type="ECO:0000256" key="3">
    <source>
        <dbReference type="ARBA" id="ARBA00022833"/>
    </source>
</evidence>
<evidence type="ECO:0000256" key="1">
    <source>
        <dbReference type="ARBA" id="ARBA00022723"/>
    </source>
</evidence>
<dbReference type="Pfam" id="PF18044">
    <property type="entry name" value="zf-CCCH_4"/>
    <property type="match status" value="1"/>
</dbReference>
<dbReference type="InterPro" id="IPR036855">
    <property type="entry name" value="Znf_CCCH_sf"/>
</dbReference>
<evidence type="ECO:0000259" key="6">
    <source>
        <dbReference type="PROSITE" id="PS50103"/>
    </source>
</evidence>
<sequence length="530" mass="57479">MSAKSPILPNGSMNSEAIAATDVTPRAPAEMNGVSAEQTAAQHAARKEGNAAARQEDKKSRKPVKDYSIGTLNLDEISQALRLVPLTNTFLADVVFVCIDCEAWEFDSQEVTEVGVAVLDTRDLRGSQPGEPALIYNEILAKLRYAHYRPVEYALHGNKRHVPGCPEAFGFGTSAWIRLGDGAKTLQRIFDDPARLSEATDFTSDFAFENRSIIFVAHGPGGDIVFMNTLGFDLKKVQNIAAHVDTEKVVVKNIGGLVTLLASVEINPVNLHNAGNDAAYTLQAMIKAAVLEWAEPKSVANRHELLTKPDEPPEEVAARTDPAAQSDNTTKPPPKPKPKRKPKQPEVFDPSIVAPVSWGGTALPGDEINLAIPFKAAKNAAFVQRERDKVAKDAAKAQKAADRAEMRAKNPNGGPFIEVSSQAVMGVKVAPKKICRFFQIGDCRFGINCRYVHELVDQTTLAASVSHLELSPESDKGAATGAVDLQNTAVPANDDNGKKIDEIKRLSPRVWEHKTLSDSEDSEVVFKGRK</sequence>
<keyword evidence="2 4" id="KW-0863">Zinc-finger</keyword>
<evidence type="ECO:0000313" key="7">
    <source>
        <dbReference type="EMBL" id="OQO00452.1"/>
    </source>
</evidence>
<dbReference type="InterPro" id="IPR000571">
    <property type="entry name" value="Znf_CCCH"/>
</dbReference>
<dbReference type="InParanoid" id="A0A1V8SNJ2"/>
<name>A0A1V8SNJ2_9PEZI</name>
<keyword evidence="8" id="KW-1185">Reference proteome</keyword>
<dbReference type="InterPro" id="IPR040151">
    <property type="entry name" value="Gfd2/YDR514C-like"/>
</dbReference>
<keyword evidence="1 4" id="KW-0479">Metal-binding</keyword>
<evidence type="ECO:0000256" key="2">
    <source>
        <dbReference type="ARBA" id="ARBA00022771"/>
    </source>
</evidence>
<dbReference type="PANTHER" id="PTHR28083:SF1">
    <property type="entry name" value="GOOD FOR FULL DBP5 ACTIVITY PROTEIN 2"/>
    <property type="match status" value="1"/>
</dbReference>
<dbReference type="AlphaFoldDB" id="A0A1V8SNJ2"/>
<gene>
    <name evidence="7" type="ORF">B0A48_13801</name>
</gene>
<feature type="domain" description="C3H1-type" evidence="6">
    <location>
        <begin position="430"/>
        <end position="456"/>
    </location>
</feature>
<dbReference type="PANTHER" id="PTHR28083">
    <property type="entry name" value="GOOD FOR FULL DBP5 ACTIVITY PROTEIN 2"/>
    <property type="match status" value="1"/>
</dbReference>
<dbReference type="GO" id="GO:0008270">
    <property type="term" value="F:zinc ion binding"/>
    <property type="evidence" value="ECO:0007669"/>
    <property type="project" value="UniProtKB-KW"/>
</dbReference>
<organism evidence="7 8">
    <name type="scientific">Cryoendolithus antarcticus</name>
    <dbReference type="NCBI Taxonomy" id="1507870"/>
    <lineage>
        <taxon>Eukaryota</taxon>
        <taxon>Fungi</taxon>
        <taxon>Dikarya</taxon>
        <taxon>Ascomycota</taxon>
        <taxon>Pezizomycotina</taxon>
        <taxon>Dothideomycetes</taxon>
        <taxon>Dothideomycetidae</taxon>
        <taxon>Cladosporiales</taxon>
        <taxon>Cladosporiaceae</taxon>
        <taxon>Cryoendolithus</taxon>
    </lineage>
</organism>
<feature type="region of interest" description="Disordered" evidence="5">
    <location>
        <begin position="1"/>
        <end position="65"/>
    </location>
</feature>
<accession>A0A1V8SNJ2</accession>
<dbReference type="InterPro" id="IPR041367">
    <property type="entry name" value="Znf-CCCH_4"/>
</dbReference>
<evidence type="ECO:0000256" key="5">
    <source>
        <dbReference type="SAM" id="MobiDB-lite"/>
    </source>
</evidence>
<comment type="caution">
    <text evidence="7">The sequence shown here is derived from an EMBL/GenBank/DDBJ whole genome shotgun (WGS) entry which is preliminary data.</text>
</comment>
<dbReference type="SMART" id="SM00356">
    <property type="entry name" value="ZnF_C3H1"/>
    <property type="match status" value="1"/>
</dbReference>
<dbReference type="EMBL" id="NAJO01000035">
    <property type="protein sequence ID" value="OQO00452.1"/>
    <property type="molecule type" value="Genomic_DNA"/>
</dbReference>
<dbReference type="Proteomes" id="UP000192596">
    <property type="component" value="Unassembled WGS sequence"/>
</dbReference>
<dbReference type="SUPFAM" id="SSF90229">
    <property type="entry name" value="CCCH zinc finger"/>
    <property type="match status" value="1"/>
</dbReference>
<dbReference type="InterPro" id="IPR048519">
    <property type="entry name" value="Gfd2/YDR514C-like_C"/>
</dbReference>
<dbReference type="GO" id="GO:0005634">
    <property type="term" value="C:nucleus"/>
    <property type="evidence" value="ECO:0007669"/>
    <property type="project" value="TreeGrafter"/>
</dbReference>
<reference evidence="8" key="1">
    <citation type="submission" date="2017-03" db="EMBL/GenBank/DDBJ databases">
        <title>Genomes of endolithic fungi from Antarctica.</title>
        <authorList>
            <person name="Coleine C."/>
            <person name="Masonjones S."/>
            <person name="Stajich J.E."/>
        </authorList>
    </citation>
    <scope>NUCLEOTIDE SEQUENCE [LARGE SCALE GENOMIC DNA]</scope>
    <source>
        <strain evidence="8">CCFEE 5527</strain>
    </source>
</reference>
<dbReference type="OrthoDB" id="5953249at2759"/>
<evidence type="ECO:0000256" key="4">
    <source>
        <dbReference type="PROSITE-ProRule" id="PRU00723"/>
    </source>
</evidence>
<feature type="compositionally biased region" description="Basic and acidic residues" evidence="5">
    <location>
        <begin position="45"/>
        <end position="65"/>
    </location>
</feature>
<proteinExistence type="predicted"/>